<sequence>MELVNMNLAELKLEKERLTKRVEEGRDKLAKCNAIHEKELYDILPDAPTDDDEHNDYKFVVKHVEATQLATGISYSNINKFWIGKSTCKYTADVSIKIIDFKFEITVEKQDNDETKILDITCHFENVESSYLQEIIPWVKDFATKKEYSALMAAFSVYGHAATTRTKILKKCESKKYVTIEHTEHDGGLIALIHSPKSITEPLASITWKTIFNEKSRGIEHSFSVNVIDEDFGTKNRSLFQDLCKRGLKKEELETIWSDLCGEIKEYK</sequence>
<gene>
    <name evidence="2" type="ORF">HCN44_009150</name>
</gene>
<dbReference type="OrthoDB" id="7675350at2759"/>
<accession>A0A834Y4N2</accession>
<organism evidence="2 3">
    <name type="scientific">Aphidius gifuensis</name>
    <name type="common">Parasitoid wasp</name>
    <dbReference type="NCBI Taxonomy" id="684658"/>
    <lineage>
        <taxon>Eukaryota</taxon>
        <taxon>Metazoa</taxon>
        <taxon>Ecdysozoa</taxon>
        <taxon>Arthropoda</taxon>
        <taxon>Hexapoda</taxon>
        <taxon>Insecta</taxon>
        <taxon>Pterygota</taxon>
        <taxon>Neoptera</taxon>
        <taxon>Endopterygota</taxon>
        <taxon>Hymenoptera</taxon>
        <taxon>Apocrita</taxon>
        <taxon>Ichneumonoidea</taxon>
        <taxon>Braconidae</taxon>
        <taxon>Aphidiinae</taxon>
        <taxon>Aphidius</taxon>
    </lineage>
</organism>
<reference evidence="2 3" key="1">
    <citation type="submission" date="2020-08" db="EMBL/GenBank/DDBJ databases">
        <title>Aphidius gifuensis genome sequencing and assembly.</title>
        <authorList>
            <person name="Du Z."/>
        </authorList>
    </citation>
    <scope>NUCLEOTIDE SEQUENCE [LARGE SCALE GENOMIC DNA]</scope>
    <source>
        <strain evidence="2">YNYX2018</strain>
        <tissue evidence="2">Adults</tissue>
    </source>
</reference>
<dbReference type="AlphaFoldDB" id="A0A834Y4N2"/>
<keyword evidence="1" id="KW-0175">Coiled coil</keyword>
<dbReference type="Proteomes" id="UP000639338">
    <property type="component" value="Unassembled WGS sequence"/>
</dbReference>
<keyword evidence="3" id="KW-1185">Reference proteome</keyword>
<protein>
    <submittedName>
        <fullName evidence="2">Uncharacterized protein</fullName>
    </submittedName>
</protein>
<comment type="caution">
    <text evidence="2">The sequence shown here is derived from an EMBL/GenBank/DDBJ whole genome shotgun (WGS) entry which is preliminary data.</text>
</comment>
<evidence type="ECO:0000313" key="2">
    <source>
        <dbReference type="EMBL" id="KAF7997752.1"/>
    </source>
</evidence>
<evidence type="ECO:0000313" key="3">
    <source>
        <dbReference type="Proteomes" id="UP000639338"/>
    </source>
</evidence>
<feature type="coiled-coil region" evidence="1">
    <location>
        <begin position="1"/>
        <end position="28"/>
    </location>
</feature>
<dbReference type="EMBL" id="JACMRX010000001">
    <property type="protein sequence ID" value="KAF7997752.1"/>
    <property type="molecule type" value="Genomic_DNA"/>
</dbReference>
<name>A0A834Y4N2_APHGI</name>
<evidence type="ECO:0000256" key="1">
    <source>
        <dbReference type="SAM" id="Coils"/>
    </source>
</evidence>
<proteinExistence type="predicted"/>